<protein>
    <submittedName>
        <fullName evidence="2">Uncharacterized protein</fullName>
    </submittedName>
</protein>
<feature type="transmembrane region" description="Helical" evidence="1">
    <location>
        <begin position="209"/>
        <end position="231"/>
    </location>
</feature>
<dbReference type="AlphaFoldDB" id="A0A7J4ITM7"/>
<evidence type="ECO:0000313" key="2">
    <source>
        <dbReference type="EMBL" id="HIH08124.1"/>
    </source>
</evidence>
<dbReference type="Proteomes" id="UP000683213">
    <property type="component" value="Unassembled WGS sequence"/>
</dbReference>
<sequence>MRKALFAVFLLLFLGSASAVKVRSHSIEVSIEDNGSASVIERYAIEFESVLDVDEFQENKQRNSSGLAAWKADYPFFFPQFGEIAGNKLERSFVSYDEESNTLTLEYRLREAFPSLLADEPRTTSWSISSAQLSAFQKENLIVIPENTSIEFNLPSTAEVSEPSLPAGASLVGKTIVLRGLTTSHLDMKYSVQKPIVQTVNSIQLIQEFISNSSNLALIVVGFIVIGIVFLKRKELSERIETYIVEHSELEHQKPEEEIELEV</sequence>
<evidence type="ECO:0000313" key="3">
    <source>
        <dbReference type="EMBL" id="MBS3059594.1"/>
    </source>
</evidence>
<accession>A0A7J4ITM7</accession>
<evidence type="ECO:0000313" key="4">
    <source>
        <dbReference type="Proteomes" id="UP000577419"/>
    </source>
</evidence>
<gene>
    <name evidence="2" type="ORF">HA237_02005</name>
    <name evidence="3" type="ORF">J4224_04185</name>
</gene>
<keyword evidence="1" id="KW-1133">Transmembrane helix</keyword>
<reference evidence="3" key="2">
    <citation type="submission" date="2021-03" db="EMBL/GenBank/DDBJ databases">
        <authorList>
            <person name="Jaffe A."/>
        </authorList>
    </citation>
    <scope>NUCLEOTIDE SEQUENCE</scope>
    <source>
        <strain evidence="3">RIFCSPHIGHO2_01_FULL_GW2011_AR10_43_9</strain>
    </source>
</reference>
<reference evidence="2" key="1">
    <citation type="journal article" date="2020" name="bioRxiv">
        <title>A rank-normalized archaeal taxonomy based on genome phylogeny resolves widespread incomplete and uneven classifications.</title>
        <authorList>
            <person name="Rinke C."/>
            <person name="Chuvochina M."/>
            <person name="Mussig A.J."/>
            <person name="Chaumeil P.-A."/>
            <person name="Waite D.W."/>
            <person name="Whitman W.B."/>
            <person name="Parks D.H."/>
            <person name="Hugenholtz P."/>
        </authorList>
    </citation>
    <scope>NUCLEOTIDE SEQUENCE</scope>
    <source>
        <strain evidence="2">UBA10011</strain>
    </source>
</reference>
<dbReference type="EMBL" id="DUFG01000013">
    <property type="protein sequence ID" value="HIH08124.1"/>
    <property type="molecule type" value="Genomic_DNA"/>
</dbReference>
<organism evidence="2 4">
    <name type="scientific">Candidatus Iainarchaeum sp</name>
    <dbReference type="NCBI Taxonomy" id="3101447"/>
    <lineage>
        <taxon>Archaea</taxon>
        <taxon>Candidatus Iainarchaeota</taxon>
        <taxon>Candidatus Iainarchaeia</taxon>
        <taxon>Candidatus Iainarchaeales</taxon>
        <taxon>Candidatus Iainarchaeaceae</taxon>
        <taxon>Candidatus Iainarchaeum</taxon>
    </lineage>
</organism>
<evidence type="ECO:0000256" key="1">
    <source>
        <dbReference type="SAM" id="Phobius"/>
    </source>
</evidence>
<dbReference type="EMBL" id="JAGVWF010000059">
    <property type="protein sequence ID" value="MBS3059594.1"/>
    <property type="molecule type" value="Genomic_DNA"/>
</dbReference>
<reference evidence="3" key="3">
    <citation type="submission" date="2021-05" db="EMBL/GenBank/DDBJ databases">
        <title>Protein family content uncovers lineage relationships and bacterial pathway maintenance mechanisms in DPANN archaea.</title>
        <authorList>
            <person name="Castelle C.J."/>
            <person name="Meheust R."/>
            <person name="Jaffe A.L."/>
            <person name="Seitz K."/>
            <person name="Gong X."/>
            <person name="Baker B.J."/>
            <person name="Banfield J.F."/>
        </authorList>
    </citation>
    <scope>NUCLEOTIDE SEQUENCE</scope>
    <source>
        <strain evidence="3">RIFCSPHIGHO2_01_FULL_GW2011_AR10_43_9</strain>
    </source>
</reference>
<keyword evidence="1" id="KW-0812">Transmembrane</keyword>
<dbReference type="Proteomes" id="UP000577419">
    <property type="component" value="Unassembled WGS sequence"/>
</dbReference>
<name>A0A7J4ITM7_9ARCH</name>
<comment type="caution">
    <text evidence="2">The sequence shown here is derived from an EMBL/GenBank/DDBJ whole genome shotgun (WGS) entry which is preliminary data.</text>
</comment>
<proteinExistence type="predicted"/>
<keyword evidence="1" id="KW-0472">Membrane</keyword>